<accession>A0A915J3S9</accession>
<evidence type="ECO:0000313" key="1">
    <source>
        <dbReference type="Proteomes" id="UP000887565"/>
    </source>
</evidence>
<proteinExistence type="predicted"/>
<evidence type="ECO:0000313" key="2">
    <source>
        <dbReference type="WBParaSite" id="nRc.2.0.1.t21076-RA"/>
    </source>
</evidence>
<keyword evidence="1" id="KW-1185">Reference proteome</keyword>
<reference evidence="2" key="1">
    <citation type="submission" date="2022-11" db="UniProtKB">
        <authorList>
            <consortium name="WormBaseParasite"/>
        </authorList>
    </citation>
    <scope>IDENTIFICATION</scope>
</reference>
<sequence>SCLFTGHFTKDLLNRSCIKIPDFPDQCLFFVTGGTHAESSYNCRYFYDGQLACCDIFLKFIRNFIPNTNRLFWIGLQTEKRSKHSPRSYIWSNNRGFASSRALELLDGASRRAGVGLRFPNDEDDSYVDDDEHETSDPIDAMSGRRKQCHIWNVTEGHCFYDSQGVCVRRILDRYHEADDDGQKCEARIKLSTQVIDRVTYIKCLRGEKEI</sequence>
<organism evidence="1 2">
    <name type="scientific">Romanomermis culicivorax</name>
    <name type="common">Nematode worm</name>
    <dbReference type="NCBI Taxonomy" id="13658"/>
    <lineage>
        <taxon>Eukaryota</taxon>
        <taxon>Metazoa</taxon>
        <taxon>Ecdysozoa</taxon>
        <taxon>Nematoda</taxon>
        <taxon>Enoplea</taxon>
        <taxon>Dorylaimia</taxon>
        <taxon>Mermithida</taxon>
        <taxon>Mermithoidea</taxon>
        <taxon>Mermithidae</taxon>
        <taxon>Romanomermis</taxon>
    </lineage>
</organism>
<dbReference type="InterPro" id="IPR016187">
    <property type="entry name" value="CTDL_fold"/>
</dbReference>
<dbReference type="WBParaSite" id="nRc.2.0.1.t21076-RA">
    <property type="protein sequence ID" value="nRc.2.0.1.t21076-RA"/>
    <property type="gene ID" value="nRc.2.0.1.g21076"/>
</dbReference>
<name>A0A915J3S9_ROMCU</name>
<dbReference type="Proteomes" id="UP000887565">
    <property type="component" value="Unplaced"/>
</dbReference>
<dbReference type="SUPFAM" id="SSF56436">
    <property type="entry name" value="C-type lectin-like"/>
    <property type="match status" value="1"/>
</dbReference>
<protein>
    <submittedName>
        <fullName evidence="2">Uncharacterized protein</fullName>
    </submittedName>
</protein>
<dbReference type="AlphaFoldDB" id="A0A915J3S9"/>